<evidence type="ECO:0000313" key="1">
    <source>
        <dbReference type="EMBL" id="EGH26390.1"/>
    </source>
</evidence>
<organism evidence="1 2">
    <name type="scientific">Pseudomonas amygdali pv. mori str. 301020</name>
    <dbReference type="NCBI Taxonomy" id="629261"/>
    <lineage>
        <taxon>Bacteria</taxon>
        <taxon>Pseudomonadati</taxon>
        <taxon>Pseudomonadota</taxon>
        <taxon>Gammaproteobacteria</taxon>
        <taxon>Pseudomonadales</taxon>
        <taxon>Pseudomonadaceae</taxon>
        <taxon>Pseudomonas</taxon>
        <taxon>Pseudomonas amygdali</taxon>
    </lineage>
</organism>
<sequence>WMLARPGIKAACYHSINEKDYAETGRVMRGMQEAGEEGSRAVGLGEDGELASAILPVDSGGLG</sequence>
<dbReference type="EMBL" id="AEAG01002249">
    <property type="protein sequence ID" value="EGH26390.1"/>
    <property type="molecule type" value="Genomic_DNA"/>
</dbReference>
<dbReference type="AlphaFoldDB" id="A0A656GM97"/>
<gene>
    <name evidence="1" type="ORF">PSYMO_35081</name>
</gene>
<proteinExistence type="predicted"/>
<name>A0A656GM97_PSEA0</name>
<comment type="caution">
    <text evidence="1">The sequence shown here is derived from an EMBL/GenBank/DDBJ whole genome shotgun (WGS) entry which is preliminary data.</text>
</comment>
<feature type="non-terminal residue" evidence="1">
    <location>
        <position position="63"/>
    </location>
</feature>
<evidence type="ECO:0000313" key="2">
    <source>
        <dbReference type="Proteomes" id="UP000003465"/>
    </source>
</evidence>
<protein>
    <submittedName>
        <fullName evidence="1">Uncharacterized protein</fullName>
    </submittedName>
</protein>
<feature type="non-terminal residue" evidence="1">
    <location>
        <position position="1"/>
    </location>
</feature>
<reference evidence="1 2" key="1">
    <citation type="journal article" date="2011" name="PLoS Pathog.">
        <title>Dynamic evolution of pathogenicity revealed by sequencing and comparative genomics of 19 Pseudomonas syringae isolates.</title>
        <authorList>
            <person name="Baltrus D.A."/>
            <person name="Nishimura M.T."/>
            <person name="Romanchuk A."/>
            <person name="Chang J.H."/>
            <person name="Mukhtar M.S."/>
            <person name="Cherkis K."/>
            <person name="Roach J."/>
            <person name="Grant S.R."/>
            <person name="Jones C.D."/>
            <person name="Dangl J.L."/>
        </authorList>
    </citation>
    <scope>NUCLEOTIDE SEQUENCE [LARGE SCALE GENOMIC DNA]</scope>
    <source>
        <strain evidence="1 2">301020</strain>
    </source>
</reference>
<dbReference type="Proteomes" id="UP000003465">
    <property type="component" value="Unassembled WGS sequence"/>
</dbReference>
<accession>A0A656GM97</accession>